<dbReference type="InterPro" id="IPR002104">
    <property type="entry name" value="Integrase_catalytic"/>
</dbReference>
<evidence type="ECO:0000256" key="3">
    <source>
        <dbReference type="ARBA" id="ARBA00023172"/>
    </source>
</evidence>
<dbReference type="InterPro" id="IPR050090">
    <property type="entry name" value="Tyrosine_recombinase_XerCD"/>
</dbReference>
<evidence type="ECO:0000313" key="6">
    <source>
        <dbReference type="Proteomes" id="UP001320326"/>
    </source>
</evidence>
<dbReference type="GO" id="GO:0003677">
    <property type="term" value="F:DNA binding"/>
    <property type="evidence" value="ECO:0007669"/>
    <property type="project" value="UniProtKB-KW"/>
</dbReference>
<protein>
    <submittedName>
        <fullName evidence="5">Tyrosine recombinase XerC</fullName>
    </submittedName>
</protein>
<name>A0AAN1XAL2_9PROT</name>
<keyword evidence="6" id="KW-1185">Reference proteome</keyword>
<organism evidence="5 6">
    <name type="scientific">Sideroxyarcus emersonii</name>
    <dbReference type="NCBI Taxonomy" id="2764705"/>
    <lineage>
        <taxon>Bacteria</taxon>
        <taxon>Pseudomonadati</taxon>
        <taxon>Pseudomonadota</taxon>
        <taxon>Betaproteobacteria</taxon>
        <taxon>Nitrosomonadales</taxon>
        <taxon>Gallionellaceae</taxon>
        <taxon>Sideroxyarcus</taxon>
    </lineage>
</organism>
<dbReference type="EMBL" id="AP023423">
    <property type="protein sequence ID" value="BCK87784.1"/>
    <property type="molecule type" value="Genomic_DNA"/>
</dbReference>
<keyword evidence="2" id="KW-0238">DNA-binding</keyword>
<dbReference type="Proteomes" id="UP001320326">
    <property type="component" value="Chromosome"/>
</dbReference>
<dbReference type="SUPFAM" id="SSF56349">
    <property type="entry name" value="DNA breaking-rejoining enzymes"/>
    <property type="match status" value="1"/>
</dbReference>
<keyword evidence="1" id="KW-0229">DNA integration</keyword>
<dbReference type="GO" id="GO:0015074">
    <property type="term" value="P:DNA integration"/>
    <property type="evidence" value="ECO:0007669"/>
    <property type="project" value="UniProtKB-KW"/>
</dbReference>
<keyword evidence="3" id="KW-0233">DNA recombination</keyword>
<dbReference type="KEGG" id="seme:MIZ01_1580"/>
<dbReference type="PANTHER" id="PTHR30349">
    <property type="entry name" value="PHAGE INTEGRASE-RELATED"/>
    <property type="match status" value="1"/>
</dbReference>
<dbReference type="Gene3D" id="1.10.443.10">
    <property type="entry name" value="Intergrase catalytic core"/>
    <property type="match status" value="1"/>
</dbReference>
<dbReference type="CDD" id="cd00796">
    <property type="entry name" value="INT_Rci_Hp1_C"/>
    <property type="match status" value="1"/>
</dbReference>
<dbReference type="PANTHER" id="PTHR30349:SF94">
    <property type="entry name" value="INTEGRASE_RECOMBINASE HI_1414-RELATED"/>
    <property type="match status" value="1"/>
</dbReference>
<dbReference type="Gene3D" id="1.10.150.130">
    <property type="match status" value="1"/>
</dbReference>
<proteinExistence type="predicted"/>
<dbReference type="InterPro" id="IPR010998">
    <property type="entry name" value="Integrase_recombinase_N"/>
</dbReference>
<feature type="domain" description="Tyr recombinase" evidence="4">
    <location>
        <begin position="170"/>
        <end position="333"/>
    </location>
</feature>
<reference evidence="5 6" key="1">
    <citation type="journal article" date="2022" name="Int. J. Syst. Evol. Microbiol.">
        <title>&lt;i&gt;Sideroxyarcus emersonii&lt;/i&gt; gen. nov. sp. nov., a neutrophilic, microaerobic iron- and thiosulfate-oxidizing bacterium isolated from iron-rich wetland sediment.</title>
        <authorList>
            <person name="Kato S."/>
            <person name="Itoh T."/>
            <person name="Iino T."/>
            <person name="Ohkuma M."/>
        </authorList>
    </citation>
    <scope>NUCLEOTIDE SEQUENCE [LARGE SCALE GENOMIC DNA]</scope>
    <source>
        <strain evidence="5 6">MIZ01</strain>
    </source>
</reference>
<gene>
    <name evidence="5" type="ORF">MIZ01_1580</name>
</gene>
<evidence type="ECO:0000313" key="5">
    <source>
        <dbReference type="EMBL" id="BCK87784.1"/>
    </source>
</evidence>
<sequence>MAKRIEKGIYQEGPYSFRVRMMVQGHKLDKTLDSLSEARIYRDSHKLSQSLDVHETAILKARIQKQSIKSFTVDDALDRYLKEITPAKKGASTEEFRIGKARRTALSKKPFHGVTPDDALAFLDEIGGSENNQRKYASLISHLYRVAIRKWRLPVTNPVSGQIDLPSNGKPRERRLHEGEYEALMKTLMGESKAFVIIAIETAMRRSEIFGLRWENINKKACSAILRDTKNGESRTTLFSSVAMRALEGLGWKKKGEVWSITESQLRRDWEAARADIGAADLHFHDLRHEGTSRLFEKGLNVFEVQSITGHKTLSELRKYTHLNPTDIAKKLG</sequence>
<dbReference type="InterPro" id="IPR013762">
    <property type="entry name" value="Integrase-like_cat_sf"/>
</dbReference>
<accession>A0AAN1XAL2</accession>
<dbReference type="RefSeq" id="WP_237246348.1">
    <property type="nucleotide sequence ID" value="NZ_AP023423.1"/>
</dbReference>
<dbReference type="InterPro" id="IPR011010">
    <property type="entry name" value="DNA_brk_join_enz"/>
</dbReference>
<dbReference type="Pfam" id="PF00589">
    <property type="entry name" value="Phage_integrase"/>
    <property type="match status" value="1"/>
</dbReference>
<dbReference type="AlphaFoldDB" id="A0AAN1XAL2"/>
<evidence type="ECO:0000259" key="4">
    <source>
        <dbReference type="PROSITE" id="PS51898"/>
    </source>
</evidence>
<dbReference type="GO" id="GO:0006310">
    <property type="term" value="P:DNA recombination"/>
    <property type="evidence" value="ECO:0007669"/>
    <property type="project" value="UniProtKB-KW"/>
</dbReference>
<evidence type="ECO:0000256" key="1">
    <source>
        <dbReference type="ARBA" id="ARBA00022908"/>
    </source>
</evidence>
<dbReference type="PROSITE" id="PS51898">
    <property type="entry name" value="TYR_RECOMBINASE"/>
    <property type="match status" value="1"/>
</dbReference>
<evidence type="ECO:0000256" key="2">
    <source>
        <dbReference type="ARBA" id="ARBA00023125"/>
    </source>
</evidence>